<sequence length="107" mass="12574">MTSSVLTEKEKEVVSRLVDKIIKYDMSAAAIFFLEAYKPMSFVGSQIMLAFQPVVNLIYSFESYDVIQEILEKREGVEYILREIEKRERERSRKAKKKKDASKDEKQ</sequence>
<gene>
    <name evidence="2" type="ORF">C0601_07530</name>
</gene>
<accession>A0A2N5ZFK4</accession>
<dbReference type="EMBL" id="PKTG01000087">
    <property type="protein sequence ID" value="PLX17403.1"/>
    <property type="molecule type" value="Genomic_DNA"/>
</dbReference>
<dbReference type="Proteomes" id="UP000234857">
    <property type="component" value="Unassembled WGS sequence"/>
</dbReference>
<comment type="caution">
    <text evidence="2">The sequence shown here is derived from an EMBL/GenBank/DDBJ whole genome shotgun (WGS) entry which is preliminary data.</text>
</comment>
<proteinExistence type="predicted"/>
<organism evidence="2 3">
    <name type="scientific">Muiribacterium halophilum</name>
    <dbReference type="NCBI Taxonomy" id="2053465"/>
    <lineage>
        <taxon>Bacteria</taxon>
        <taxon>Candidatus Muiribacteriota</taxon>
        <taxon>Candidatus Muiribacteriia</taxon>
        <taxon>Candidatus Muiribacteriales</taxon>
        <taxon>Candidatus Muiribacteriaceae</taxon>
        <taxon>Candidatus Muiribacterium</taxon>
    </lineage>
</organism>
<reference evidence="2 3" key="1">
    <citation type="submission" date="2017-11" db="EMBL/GenBank/DDBJ databases">
        <title>Genome-resolved metagenomics identifies genetic mobility, metabolic interactions, and unexpected diversity in perchlorate-reducing communities.</title>
        <authorList>
            <person name="Barnum T.P."/>
            <person name="Figueroa I.A."/>
            <person name="Carlstrom C.I."/>
            <person name="Lucas L.N."/>
            <person name="Engelbrektson A.L."/>
            <person name="Coates J.D."/>
        </authorList>
    </citation>
    <scope>NUCLEOTIDE SEQUENCE [LARGE SCALE GENOMIC DNA]</scope>
    <source>
        <strain evidence="2">BM706</strain>
    </source>
</reference>
<evidence type="ECO:0000256" key="1">
    <source>
        <dbReference type="SAM" id="MobiDB-lite"/>
    </source>
</evidence>
<feature type="region of interest" description="Disordered" evidence="1">
    <location>
        <begin position="87"/>
        <end position="107"/>
    </location>
</feature>
<evidence type="ECO:0000313" key="3">
    <source>
        <dbReference type="Proteomes" id="UP000234857"/>
    </source>
</evidence>
<protein>
    <submittedName>
        <fullName evidence="2">Uncharacterized protein</fullName>
    </submittedName>
</protein>
<dbReference type="AlphaFoldDB" id="A0A2N5ZFK4"/>
<name>A0A2N5ZFK4_MUIH1</name>
<evidence type="ECO:0000313" key="2">
    <source>
        <dbReference type="EMBL" id="PLX17403.1"/>
    </source>
</evidence>